<comment type="caution">
    <text evidence="2">The sequence shown here is derived from an EMBL/GenBank/DDBJ whole genome shotgun (WGS) entry which is preliminary data.</text>
</comment>
<accession>A0ABR7FW60</accession>
<reference evidence="2 3" key="1">
    <citation type="submission" date="2020-08" db="EMBL/GenBank/DDBJ databases">
        <title>Genome public.</title>
        <authorList>
            <person name="Liu C."/>
            <person name="Sun Q."/>
        </authorList>
    </citation>
    <scope>NUCLEOTIDE SEQUENCE [LARGE SCALE GENOMIC DNA]</scope>
    <source>
        <strain evidence="2 3">NSJ-43</strain>
    </source>
</reference>
<proteinExistence type="predicted"/>
<keyword evidence="1" id="KW-0812">Transmembrane</keyword>
<dbReference type="RefSeq" id="WP_021866895.1">
    <property type="nucleotide sequence ID" value="NZ_JACOPD010000001.1"/>
</dbReference>
<dbReference type="Pfam" id="PF13782">
    <property type="entry name" value="SpoVAB"/>
    <property type="match status" value="1"/>
</dbReference>
<name>A0ABR7FW60_9FIRM</name>
<dbReference type="InterPro" id="IPR020144">
    <property type="entry name" value="SpoVAB"/>
</dbReference>
<evidence type="ECO:0000313" key="3">
    <source>
        <dbReference type="Proteomes" id="UP000628463"/>
    </source>
</evidence>
<feature type="transmembrane region" description="Helical" evidence="1">
    <location>
        <begin position="43"/>
        <end position="63"/>
    </location>
</feature>
<dbReference type="Proteomes" id="UP000628463">
    <property type="component" value="Unassembled WGS sequence"/>
</dbReference>
<feature type="transmembrane region" description="Helical" evidence="1">
    <location>
        <begin position="6"/>
        <end position="31"/>
    </location>
</feature>
<evidence type="ECO:0000256" key="1">
    <source>
        <dbReference type="SAM" id="Phobius"/>
    </source>
</evidence>
<evidence type="ECO:0000313" key="2">
    <source>
        <dbReference type="EMBL" id="MBC5679440.1"/>
    </source>
</evidence>
<dbReference type="EMBL" id="JACOPD010000001">
    <property type="protein sequence ID" value="MBC5679440.1"/>
    <property type="molecule type" value="Genomic_DNA"/>
</dbReference>
<protein>
    <submittedName>
        <fullName evidence="2">Stage V sporulation protein AB</fullName>
    </submittedName>
</protein>
<feature type="transmembrane region" description="Helical" evidence="1">
    <location>
        <begin position="111"/>
        <end position="133"/>
    </location>
</feature>
<sequence length="135" mass="14304">MTVFLAFFGLAAGAVTAAGYFALITSVGMINRAAASTGTTKSIFFYEECLLFGVVTGNCLSMFNISIDIGTAGIVMYGVFSGMFIGLLVVSLAETLKALPIFIRRVRIGSGLGIIILMIGLGKAAGHIIYYFFLY</sequence>
<keyword evidence="3" id="KW-1185">Reference proteome</keyword>
<organism evidence="2 3">
    <name type="scientific">Lachnospira hominis</name>
    <name type="common">ex Liu et al. 2021</name>
    <dbReference type="NCBI Taxonomy" id="2763051"/>
    <lineage>
        <taxon>Bacteria</taxon>
        <taxon>Bacillati</taxon>
        <taxon>Bacillota</taxon>
        <taxon>Clostridia</taxon>
        <taxon>Lachnospirales</taxon>
        <taxon>Lachnospiraceae</taxon>
        <taxon>Lachnospira</taxon>
    </lineage>
</organism>
<keyword evidence="1" id="KW-0472">Membrane</keyword>
<keyword evidence="1" id="KW-1133">Transmembrane helix</keyword>
<feature type="transmembrane region" description="Helical" evidence="1">
    <location>
        <begin position="69"/>
        <end position="90"/>
    </location>
</feature>
<gene>
    <name evidence="2" type="ORF">H8S01_00465</name>
</gene>